<dbReference type="CDD" id="cd07731">
    <property type="entry name" value="ComA-like_MBL-fold"/>
    <property type="match status" value="1"/>
</dbReference>
<dbReference type="SUPFAM" id="SSF56281">
    <property type="entry name" value="Metallo-hydrolase/oxidoreductase"/>
    <property type="match status" value="1"/>
</dbReference>
<dbReference type="Gene3D" id="3.60.15.10">
    <property type="entry name" value="Ribonuclease Z/Hydroxyacylglutathione hydrolase-like"/>
    <property type="match status" value="1"/>
</dbReference>
<reference evidence="8 11" key="2">
    <citation type="submission" date="2020-08" db="EMBL/GenBank/DDBJ databases">
        <title>Genomic Encyclopedia of Type Strains, Phase III (KMG-III): the genomes of soil and plant-associated and newly described type strains.</title>
        <authorList>
            <person name="Whitman W."/>
        </authorList>
    </citation>
    <scope>NUCLEOTIDE SEQUENCE [LARGE SCALE GENOMIC DNA]</scope>
    <source>
        <strain evidence="8 11">CECT 7753</strain>
    </source>
</reference>
<dbReference type="GO" id="GO:0005886">
    <property type="term" value="C:plasma membrane"/>
    <property type="evidence" value="ECO:0007669"/>
    <property type="project" value="UniProtKB-SubCell"/>
</dbReference>
<dbReference type="Pfam" id="PF13567">
    <property type="entry name" value="DUF4131"/>
    <property type="match status" value="1"/>
</dbReference>
<dbReference type="OrthoDB" id="9761531at2"/>
<keyword evidence="2" id="KW-1003">Cell membrane</keyword>
<dbReference type="EMBL" id="CP040017">
    <property type="protein sequence ID" value="QCP10069.1"/>
    <property type="molecule type" value="Genomic_DNA"/>
</dbReference>
<evidence type="ECO:0000259" key="7">
    <source>
        <dbReference type="SMART" id="SM00849"/>
    </source>
</evidence>
<dbReference type="AlphaFoldDB" id="A0A4P8HJY4"/>
<dbReference type="Pfam" id="PF00753">
    <property type="entry name" value="Lactamase_B"/>
    <property type="match status" value="1"/>
</dbReference>
<feature type="transmembrane region" description="Helical" evidence="6">
    <location>
        <begin position="363"/>
        <end position="383"/>
    </location>
</feature>
<gene>
    <name evidence="9" type="ORF">FCL38_06240</name>
    <name evidence="8" type="ORF">FHS02_000852</name>
</gene>
<dbReference type="RefSeq" id="WP_137312955.1">
    <property type="nucleotide sequence ID" value="NZ_CP040017.1"/>
</dbReference>
<dbReference type="InterPro" id="IPR001279">
    <property type="entry name" value="Metallo-B-lactamas"/>
</dbReference>
<reference evidence="9 10" key="1">
    <citation type="submission" date="2019-05" db="EMBL/GenBank/DDBJ databases">
        <title>Draft Genome Sequences of Six Type Strains of the Genus Massilia.</title>
        <authorList>
            <person name="Miess H."/>
            <person name="Frediansyhah A."/>
            <person name="Gross H."/>
        </authorList>
    </citation>
    <scope>NUCLEOTIDE SEQUENCE [LARGE SCALE GENOMIC DNA]</scope>
    <source>
        <strain evidence="9 10">DSMZ 26121</strain>
    </source>
</reference>
<evidence type="ECO:0000256" key="3">
    <source>
        <dbReference type="ARBA" id="ARBA00022692"/>
    </source>
</evidence>
<evidence type="ECO:0000256" key="4">
    <source>
        <dbReference type="ARBA" id="ARBA00022989"/>
    </source>
</evidence>
<dbReference type="Proteomes" id="UP000584325">
    <property type="component" value="Unassembled WGS sequence"/>
</dbReference>
<keyword evidence="3 6" id="KW-0812">Transmembrane</keyword>
<evidence type="ECO:0000313" key="8">
    <source>
        <dbReference type="EMBL" id="MBB3220065.1"/>
    </source>
</evidence>
<accession>A0A4P8HJY4</accession>
<evidence type="ECO:0000313" key="11">
    <source>
        <dbReference type="Proteomes" id="UP000584325"/>
    </source>
</evidence>
<dbReference type="GO" id="GO:0030420">
    <property type="term" value="P:establishment of competence for transformation"/>
    <property type="evidence" value="ECO:0007669"/>
    <property type="project" value="InterPro"/>
</dbReference>
<feature type="transmembrane region" description="Helical" evidence="6">
    <location>
        <begin position="29"/>
        <end position="47"/>
    </location>
</feature>
<dbReference type="NCBIfam" id="TIGR00361">
    <property type="entry name" value="ComEC_Rec2"/>
    <property type="match status" value="1"/>
</dbReference>
<dbReference type="SMART" id="SM00849">
    <property type="entry name" value="Lactamase_B"/>
    <property type="match status" value="1"/>
</dbReference>
<feature type="transmembrane region" description="Helical" evidence="6">
    <location>
        <begin position="421"/>
        <end position="443"/>
    </location>
</feature>
<dbReference type="NCBIfam" id="TIGR00360">
    <property type="entry name" value="ComEC_N-term"/>
    <property type="match status" value="1"/>
</dbReference>
<dbReference type="InterPro" id="IPR052159">
    <property type="entry name" value="Competence_DNA_uptake"/>
</dbReference>
<keyword evidence="10" id="KW-1185">Reference proteome</keyword>
<evidence type="ECO:0000256" key="1">
    <source>
        <dbReference type="ARBA" id="ARBA00004651"/>
    </source>
</evidence>
<feature type="transmembrane region" description="Helical" evidence="6">
    <location>
        <begin position="300"/>
        <end position="320"/>
    </location>
</feature>
<dbReference type="InterPro" id="IPR036866">
    <property type="entry name" value="RibonucZ/Hydroxyglut_hydro"/>
</dbReference>
<comment type="subcellular location">
    <subcellularLocation>
        <location evidence="1">Cell membrane</location>
        <topology evidence="1">Multi-pass membrane protein</topology>
    </subcellularLocation>
</comment>
<feature type="transmembrane region" description="Helical" evidence="6">
    <location>
        <begin position="327"/>
        <end position="357"/>
    </location>
</feature>
<dbReference type="EMBL" id="JACHXS010000001">
    <property type="protein sequence ID" value="MBB3220065.1"/>
    <property type="molecule type" value="Genomic_DNA"/>
</dbReference>
<feature type="transmembrane region" description="Helical" evidence="6">
    <location>
        <begin position="511"/>
        <end position="528"/>
    </location>
</feature>
<proteinExistence type="predicted"/>
<evidence type="ECO:0000313" key="10">
    <source>
        <dbReference type="Proteomes" id="UP000298763"/>
    </source>
</evidence>
<dbReference type="InterPro" id="IPR004477">
    <property type="entry name" value="ComEC_N"/>
</dbReference>
<evidence type="ECO:0000256" key="5">
    <source>
        <dbReference type="ARBA" id="ARBA00023136"/>
    </source>
</evidence>
<dbReference type="PANTHER" id="PTHR30619">
    <property type="entry name" value="DNA INTERNALIZATION/COMPETENCE PROTEIN COMEC/REC2"/>
    <property type="match status" value="1"/>
</dbReference>
<keyword evidence="5 6" id="KW-0472">Membrane</keyword>
<dbReference type="InterPro" id="IPR004797">
    <property type="entry name" value="Competence_ComEC/Rec2"/>
</dbReference>
<keyword evidence="4 6" id="KW-1133">Transmembrane helix</keyword>
<feature type="transmembrane region" description="Helical" evidence="6">
    <location>
        <begin position="257"/>
        <end position="280"/>
    </location>
</feature>
<evidence type="ECO:0000256" key="6">
    <source>
        <dbReference type="SAM" id="Phobius"/>
    </source>
</evidence>
<name>A0A4P8HJY4_9BURK</name>
<evidence type="ECO:0000313" key="9">
    <source>
        <dbReference type="EMBL" id="QCP10069.1"/>
    </source>
</evidence>
<evidence type="ECO:0000256" key="2">
    <source>
        <dbReference type="ARBA" id="ARBA00022475"/>
    </source>
</evidence>
<protein>
    <submittedName>
        <fullName evidence="8 9">Competence protein ComEC</fullName>
    </submittedName>
</protein>
<sequence>MRSAILGFVAGAAFLQTQAALPAHPGGALAGLLVLMLVLLALTFPPVSRLRGRWRLLASVAYGAALGFYWAASLASQALAPQLAKADEGRDVIVTGTIDNLPNHTAQFTRFFFAVEHAGGLQVPPRIALAWYAGFRGNVQAVPELRPGERWRLKVRLQRPHGNANPHGFDYELWLLEQDIRATGYVRAEGPHDRLDGFNFSPRNTVERLRHGLRAKIRRALQGREYAEVIVALVVGDQRGIDQDDWQLFTRTGVGHLVSISGLHITMIAGLVAWAAAALWRRSFFLRHAQLPLLLPAQKVGALAGLLAALLYVLLAGFGVPAQRTLYMLCVVALAVWANRIACVSHVLALAAGLVVLLDPWAVMWPGFWLSFGAVAIILYASVGRTAAWKNPADPDAIDPDARGPTPLSHRQRMTAVLKGAVNTQYAVTLGLVPLTMLLFAQVSVISPLANAVAIPVVSLLVTPLALAGGLLPEPLATPLLVLAHEMMHWLAVALQWFSAAPLAVWHAPAPPWYLFVLALLGTFWLLAPRGWPTRWLGALTWIPLLTAQPEAPAPGSARILAFDVGQGMAVLVETAGHRLLYDTGPAYGTDANAGSRVIVPYLRARGIGRLDGVVVSHGDADHAGGALAVLREIRTAWSLSSLPPAHPVTLASPRHWRCVAGQRWEWDGVRFEMLHPTAGSYADASLKTNGRSCTLRIVAGGKAVLLAGDIEARQEAELLVRSSTMLRADVLLVPHHGSGTSSTEAFLDAVQPSLAVFQVGYRNRYRHPKREVVARYERRNVATMRTDTAGAIRIDLAATVGVDAYRLSRPRYWHD</sequence>
<feature type="domain" description="Metallo-beta-lactamase" evidence="7">
    <location>
        <begin position="567"/>
        <end position="762"/>
    </location>
</feature>
<dbReference type="InterPro" id="IPR035681">
    <property type="entry name" value="ComA-like_MBL"/>
</dbReference>
<dbReference type="InterPro" id="IPR025405">
    <property type="entry name" value="DUF4131"/>
</dbReference>
<organism evidence="8 11">
    <name type="scientific">Pseudoduganella umbonata</name>
    <dbReference type="NCBI Taxonomy" id="864828"/>
    <lineage>
        <taxon>Bacteria</taxon>
        <taxon>Pseudomonadati</taxon>
        <taxon>Pseudomonadota</taxon>
        <taxon>Betaproteobacteria</taxon>
        <taxon>Burkholderiales</taxon>
        <taxon>Oxalobacteraceae</taxon>
        <taxon>Telluria group</taxon>
        <taxon>Pseudoduganella</taxon>
    </lineage>
</organism>
<dbReference type="Proteomes" id="UP000298763">
    <property type="component" value="Chromosome"/>
</dbReference>
<dbReference type="Pfam" id="PF03772">
    <property type="entry name" value="Competence"/>
    <property type="match status" value="1"/>
</dbReference>
<dbReference type="PANTHER" id="PTHR30619:SF1">
    <property type="entry name" value="RECOMBINATION PROTEIN 2"/>
    <property type="match status" value="1"/>
</dbReference>